<dbReference type="GO" id="GO:0045893">
    <property type="term" value="P:positive regulation of DNA-templated transcription"/>
    <property type="evidence" value="ECO:0007669"/>
    <property type="project" value="UniProtKB-ARBA"/>
</dbReference>
<evidence type="ECO:0000256" key="8">
    <source>
        <dbReference type="PROSITE-ProRule" id="PRU00169"/>
    </source>
</evidence>
<evidence type="ECO:0000256" key="2">
    <source>
        <dbReference type="ARBA" id="ARBA00022490"/>
    </source>
</evidence>
<dbReference type="InterPro" id="IPR039420">
    <property type="entry name" value="WalR-like"/>
</dbReference>
<protein>
    <submittedName>
        <fullName evidence="12">Two-component system KDP operon response regulator KdpE</fullName>
    </submittedName>
</protein>
<dbReference type="EMBL" id="CP037899">
    <property type="protein sequence ID" value="QDQ42767.1"/>
    <property type="molecule type" value="Genomic_DNA"/>
</dbReference>
<dbReference type="GO" id="GO:0000156">
    <property type="term" value="F:phosphorelay response regulator activity"/>
    <property type="evidence" value="ECO:0007669"/>
    <property type="project" value="TreeGrafter"/>
</dbReference>
<dbReference type="AlphaFoldDB" id="A0A516TNG7"/>
<name>A0A516TNG7_9BACT</name>
<dbReference type="InterPro" id="IPR011006">
    <property type="entry name" value="CheY-like_superfamily"/>
</dbReference>
<dbReference type="SUPFAM" id="SSF52172">
    <property type="entry name" value="CheY-like"/>
    <property type="match status" value="1"/>
</dbReference>
<evidence type="ECO:0000256" key="7">
    <source>
        <dbReference type="ARBA" id="ARBA00023163"/>
    </source>
</evidence>
<dbReference type="CDD" id="cd00383">
    <property type="entry name" value="trans_reg_C"/>
    <property type="match status" value="1"/>
</dbReference>
<keyword evidence="2" id="KW-0963">Cytoplasm</keyword>
<feature type="modified residue" description="4-aspartylphosphate" evidence="8">
    <location>
        <position position="70"/>
    </location>
</feature>
<dbReference type="GO" id="GO:0000987">
    <property type="term" value="F:cis-regulatory region sequence-specific DNA binding"/>
    <property type="evidence" value="ECO:0007669"/>
    <property type="project" value="UniProtKB-ARBA"/>
</dbReference>
<dbReference type="KEGG" id="mkc:kam1_1550"/>
<evidence type="ECO:0000256" key="4">
    <source>
        <dbReference type="ARBA" id="ARBA00023012"/>
    </source>
</evidence>
<sequence>MKPQKFEQSEAMNKERQMPHAVLVIDDEPQMLKLLRLILETKGYRVYVAAKGEEGILEAAQRRPDLIILDLLLPDISGITVIQRIREWSQVPILVLSAVDQEKEKVQALDSGADDYLTKPFGDEELMARMRVLFRRLQPQECLQVFRTDGLEVDLVHRRVFFNKKEVHLTATEYSILRLLIRHAGKVLTHRQILQEIWGPHSVEQIHYLRVYMARLREKIEENSVQPKLLLTEPGIGYRLMILDPADTASK</sequence>
<keyword evidence="4" id="KW-0902">Two-component regulatory system</keyword>
<dbReference type="InterPro" id="IPR001867">
    <property type="entry name" value="OmpR/PhoB-type_DNA-bd"/>
</dbReference>
<dbReference type="Gene3D" id="3.40.50.2300">
    <property type="match status" value="1"/>
</dbReference>
<dbReference type="Pfam" id="PF00072">
    <property type="entry name" value="Response_reg"/>
    <property type="match status" value="1"/>
</dbReference>
<dbReference type="Gene3D" id="6.10.250.690">
    <property type="match status" value="1"/>
</dbReference>
<dbReference type="GO" id="GO:0005829">
    <property type="term" value="C:cytosol"/>
    <property type="evidence" value="ECO:0007669"/>
    <property type="project" value="TreeGrafter"/>
</dbReference>
<dbReference type="SMART" id="SM00862">
    <property type="entry name" value="Trans_reg_C"/>
    <property type="match status" value="1"/>
</dbReference>
<dbReference type="FunFam" id="1.10.10.10:FF:000210">
    <property type="entry name" value="Winged-helix transcriptional response regulator KdpE"/>
    <property type="match status" value="1"/>
</dbReference>
<dbReference type="Pfam" id="PF00486">
    <property type="entry name" value="Trans_reg_C"/>
    <property type="match status" value="1"/>
</dbReference>
<keyword evidence="5" id="KW-0805">Transcription regulation</keyword>
<proteinExistence type="predicted"/>
<evidence type="ECO:0000313" key="12">
    <source>
        <dbReference type="EMBL" id="QDQ42767.1"/>
    </source>
</evidence>
<keyword evidence="6 9" id="KW-0238">DNA-binding</keyword>
<dbReference type="Gene3D" id="1.10.10.10">
    <property type="entry name" value="Winged helix-like DNA-binding domain superfamily/Winged helix DNA-binding domain"/>
    <property type="match status" value="1"/>
</dbReference>
<evidence type="ECO:0000256" key="6">
    <source>
        <dbReference type="ARBA" id="ARBA00023125"/>
    </source>
</evidence>
<evidence type="ECO:0000259" key="10">
    <source>
        <dbReference type="PROSITE" id="PS50110"/>
    </source>
</evidence>
<accession>A0A516TNG7</accession>
<dbReference type="STRING" id="1202785.A946_00665"/>
<evidence type="ECO:0000256" key="1">
    <source>
        <dbReference type="ARBA" id="ARBA00004496"/>
    </source>
</evidence>
<evidence type="ECO:0000259" key="11">
    <source>
        <dbReference type="PROSITE" id="PS51755"/>
    </source>
</evidence>
<feature type="domain" description="Response regulatory" evidence="10">
    <location>
        <begin position="21"/>
        <end position="134"/>
    </location>
</feature>
<evidence type="ECO:0000256" key="9">
    <source>
        <dbReference type="PROSITE-ProRule" id="PRU01091"/>
    </source>
</evidence>
<feature type="domain" description="OmpR/PhoB-type" evidence="11">
    <location>
        <begin position="143"/>
        <end position="242"/>
    </location>
</feature>
<organism evidence="12 13">
    <name type="scientific">Methylacidiphilum kamchatkense Kam1</name>
    <dbReference type="NCBI Taxonomy" id="1202785"/>
    <lineage>
        <taxon>Bacteria</taxon>
        <taxon>Pseudomonadati</taxon>
        <taxon>Verrucomicrobiota</taxon>
        <taxon>Methylacidiphilae</taxon>
        <taxon>Methylacidiphilales</taxon>
        <taxon>Methylacidiphilaceae</taxon>
        <taxon>Methylacidiphilum (ex Ratnadevi et al. 2023)</taxon>
    </lineage>
</organism>
<dbReference type="PANTHER" id="PTHR48111:SF50">
    <property type="entry name" value="KDP OPERON TRANSCRIPTIONAL REGULATORY PROTEIN KDPE"/>
    <property type="match status" value="1"/>
</dbReference>
<dbReference type="Proteomes" id="UP000315925">
    <property type="component" value="Chromosome"/>
</dbReference>
<reference evidence="13" key="1">
    <citation type="submission" date="2019-03" db="EMBL/GenBank/DDBJ databases">
        <title>Complete genome of Methylacidiphilum kamchatkense Kam1.</title>
        <authorList>
            <person name="Kruse T."/>
            <person name="Murarilal Ratnadevi C."/>
            <person name="Erikstad H.-A."/>
            <person name="Birkeland N.-K."/>
        </authorList>
    </citation>
    <scope>NUCLEOTIDE SEQUENCE [LARGE SCALE GENOMIC DNA]</scope>
    <source>
        <strain evidence="13">kam1</strain>
    </source>
</reference>
<evidence type="ECO:0000256" key="5">
    <source>
        <dbReference type="ARBA" id="ARBA00023015"/>
    </source>
</evidence>
<gene>
    <name evidence="12" type="ORF">kam1_1550</name>
</gene>
<dbReference type="PROSITE" id="PS51755">
    <property type="entry name" value="OMPR_PHOB"/>
    <property type="match status" value="1"/>
</dbReference>
<dbReference type="InterPro" id="IPR036388">
    <property type="entry name" value="WH-like_DNA-bd_sf"/>
</dbReference>
<dbReference type="GO" id="GO:0032993">
    <property type="term" value="C:protein-DNA complex"/>
    <property type="evidence" value="ECO:0007669"/>
    <property type="project" value="TreeGrafter"/>
</dbReference>
<dbReference type="SMART" id="SM00448">
    <property type="entry name" value="REC"/>
    <property type="match status" value="1"/>
</dbReference>
<dbReference type="InterPro" id="IPR001789">
    <property type="entry name" value="Sig_transdc_resp-reg_receiver"/>
</dbReference>
<evidence type="ECO:0000256" key="3">
    <source>
        <dbReference type="ARBA" id="ARBA00022553"/>
    </source>
</evidence>
<comment type="subcellular location">
    <subcellularLocation>
        <location evidence="1">Cytoplasm</location>
    </subcellularLocation>
</comment>
<dbReference type="PROSITE" id="PS50110">
    <property type="entry name" value="RESPONSE_REGULATORY"/>
    <property type="match status" value="1"/>
</dbReference>
<dbReference type="FunFam" id="3.40.50.2300:FF:000021">
    <property type="entry name" value="Two-component system response regulator KdpE"/>
    <property type="match status" value="1"/>
</dbReference>
<dbReference type="GO" id="GO:0042802">
    <property type="term" value="F:identical protein binding"/>
    <property type="evidence" value="ECO:0007669"/>
    <property type="project" value="UniProtKB-ARBA"/>
</dbReference>
<dbReference type="PANTHER" id="PTHR48111">
    <property type="entry name" value="REGULATOR OF RPOS"/>
    <property type="match status" value="1"/>
</dbReference>
<keyword evidence="3 8" id="KW-0597">Phosphoprotein</keyword>
<dbReference type="RefSeq" id="WP_200885769.1">
    <property type="nucleotide sequence ID" value="NZ_CP037899.1"/>
</dbReference>
<feature type="DNA-binding region" description="OmpR/PhoB-type" evidence="9">
    <location>
        <begin position="143"/>
        <end position="242"/>
    </location>
</feature>
<evidence type="ECO:0000313" key="13">
    <source>
        <dbReference type="Proteomes" id="UP000315925"/>
    </source>
</evidence>
<keyword evidence="7" id="KW-0804">Transcription</keyword>